<keyword evidence="1" id="KW-0812">Transmembrane</keyword>
<dbReference type="Proteomes" id="UP001224412">
    <property type="component" value="Unassembled WGS sequence"/>
</dbReference>
<feature type="transmembrane region" description="Helical" evidence="1">
    <location>
        <begin position="233"/>
        <end position="251"/>
    </location>
</feature>
<dbReference type="EMBL" id="JASNVH010000021">
    <property type="protein sequence ID" value="MDK4307897.1"/>
    <property type="molecule type" value="Genomic_DNA"/>
</dbReference>
<keyword evidence="3" id="KW-0808">Transferase</keyword>
<keyword evidence="3" id="KW-0012">Acyltransferase</keyword>
<name>A0AAP4BS27_9CORY</name>
<accession>A0AAP4BS27</accession>
<proteinExistence type="predicted"/>
<dbReference type="PANTHER" id="PTHR23028">
    <property type="entry name" value="ACETYLTRANSFERASE"/>
    <property type="match status" value="1"/>
</dbReference>
<evidence type="ECO:0000313" key="3">
    <source>
        <dbReference type="EMBL" id="MDK4307897.1"/>
    </source>
</evidence>
<keyword evidence="1" id="KW-1133">Transmembrane helix</keyword>
<feature type="transmembrane region" description="Helical" evidence="1">
    <location>
        <begin position="76"/>
        <end position="97"/>
    </location>
</feature>
<sequence>MVATSVPASVPQRIDCLEGIRALAAVGVLITHVHFQTASGPVVLERFDYFVAVFFALSAFLLWRRPIGPGFLRKRAARVLPAYLVCVAVVALALPAASTMSWQQLLANLTATQIYIPDGLAPGLTHLWSLCVEFAFYFTLPLIAWVLLHWQARTRVLALCVVGIMSLGWAFLPFVAGFDGSDGASWAASVNRQIWPPAYTLWFVVGMLAAEAESAGVAKRPGVVRRILGIKPLFWVLATACLFLASWEAISPRGLTHPSPLEFAIRISLGTVFAACIVVPYALRPTQSGLLLSQPVQAVGRWSYSLFLWHVAVLSIAFPLAGIEMFSGGFIIILVLTLGLSVAVAAINYTLVEEPARLWLRQATAPAAKHATSKLSPA</sequence>
<feature type="transmembrane region" description="Helical" evidence="1">
    <location>
        <begin position="194"/>
        <end position="212"/>
    </location>
</feature>
<keyword evidence="1" id="KW-0472">Membrane</keyword>
<dbReference type="RefSeq" id="WP_284599393.1">
    <property type="nucleotide sequence ID" value="NZ_JASNVH010000021.1"/>
</dbReference>
<feature type="transmembrane region" description="Helical" evidence="1">
    <location>
        <begin position="155"/>
        <end position="174"/>
    </location>
</feature>
<dbReference type="PANTHER" id="PTHR23028:SF53">
    <property type="entry name" value="ACYL_TRANSF_3 DOMAIN-CONTAINING PROTEIN"/>
    <property type="match status" value="1"/>
</dbReference>
<feature type="domain" description="Acyltransferase 3" evidence="2">
    <location>
        <begin position="15"/>
        <end position="345"/>
    </location>
</feature>
<gene>
    <name evidence="3" type="ORF">QPX42_10185</name>
</gene>
<comment type="caution">
    <text evidence="3">The sequence shown here is derived from an EMBL/GenBank/DDBJ whole genome shotgun (WGS) entry which is preliminary data.</text>
</comment>
<feature type="transmembrane region" description="Helical" evidence="1">
    <location>
        <begin position="47"/>
        <end position="64"/>
    </location>
</feature>
<dbReference type="Pfam" id="PF01757">
    <property type="entry name" value="Acyl_transf_3"/>
    <property type="match status" value="1"/>
</dbReference>
<dbReference type="GO" id="GO:0016020">
    <property type="term" value="C:membrane"/>
    <property type="evidence" value="ECO:0007669"/>
    <property type="project" value="TreeGrafter"/>
</dbReference>
<dbReference type="GO" id="GO:0009103">
    <property type="term" value="P:lipopolysaccharide biosynthetic process"/>
    <property type="evidence" value="ECO:0007669"/>
    <property type="project" value="TreeGrafter"/>
</dbReference>
<feature type="transmembrane region" description="Helical" evidence="1">
    <location>
        <begin position="263"/>
        <end position="283"/>
    </location>
</feature>
<evidence type="ECO:0000256" key="1">
    <source>
        <dbReference type="SAM" id="Phobius"/>
    </source>
</evidence>
<dbReference type="EC" id="2.3.-.-" evidence="3"/>
<protein>
    <submittedName>
        <fullName evidence="3">Acyltransferase</fullName>
        <ecNumber evidence="3">2.3.-.-</ecNumber>
    </submittedName>
</protein>
<feature type="transmembrane region" description="Helical" evidence="1">
    <location>
        <begin position="127"/>
        <end position="148"/>
    </location>
</feature>
<evidence type="ECO:0000313" key="4">
    <source>
        <dbReference type="Proteomes" id="UP001224412"/>
    </source>
</evidence>
<feature type="transmembrane region" description="Helical" evidence="1">
    <location>
        <begin position="304"/>
        <end position="323"/>
    </location>
</feature>
<reference evidence="3" key="1">
    <citation type="submission" date="2023-05" db="EMBL/GenBank/DDBJ databases">
        <title>Metabolic capabilities are highly conserved among human nasal-associated Corynebacterium species in pangenomic analyses.</title>
        <authorList>
            <person name="Tran T.H."/>
            <person name="Roberts A.Q."/>
            <person name="Escapa I.F."/>
            <person name="Gao W."/>
            <person name="Conlan S."/>
            <person name="Kong H."/>
            <person name="Segre J.A."/>
            <person name="Kelly M.S."/>
            <person name="Lemon K.P."/>
        </authorList>
    </citation>
    <scope>NUCLEOTIDE SEQUENCE</scope>
    <source>
        <strain evidence="3">KPL2773</strain>
    </source>
</reference>
<dbReference type="AlphaFoldDB" id="A0AAP4BS27"/>
<dbReference type="InterPro" id="IPR050879">
    <property type="entry name" value="Acyltransferase_3"/>
</dbReference>
<organism evidence="3 4">
    <name type="scientific">Corynebacterium pseudodiphtheriticum</name>
    <dbReference type="NCBI Taxonomy" id="37637"/>
    <lineage>
        <taxon>Bacteria</taxon>
        <taxon>Bacillati</taxon>
        <taxon>Actinomycetota</taxon>
        <taxon>Actinomycetes</taxon>
        <taxon>Mycobacteriales</taxon>
        <taxon>Corynebacteriaceae</taxon>
        <taxon>Corynebacterium</taxon>
    </lineage>
</organism>
<dbReference type="InterPro" id="IPR002656">
    <property type="entry name" value="Acyl_transf_3_dom"/>
</dbReference>
<feature type="transmembrane region" description="Helical" evidence="1">
    <location>
        <begin position="329"/>
        <end position="352"/>
    </location>
</feature>
<evidence type="ECO:0000259" key="2">
    <source>
        <dbReference type="Pfam" id="PF01757"/>
    </source>
</evidence>
<dbReference type="GO" id="GO:0016747">
    <property type="term" value="F:acyltransferase activity, transferring groups other than amino-acyl groups"/>
    <property type="evidence" value="ECO:0007669"/>
    <property type="project" value="InterPro"/>
</dbReference>